<organism evidence="1">
    <name type="scientific">marine sediment metagenome</name>
    <dbReference type="NCBI Taxonomy" id="412755"/>
    <lineage>
        <taxon>unclassified sequences</taxon>
        <taxon>metagenomes</taxon>
        <taxon>ecological metagenomes</taxon>
    </lineage>
</organism>
<gene>
    <name evidence="1" type="ORF">LCGC14_1063360</name>
</gene>
<proteinExistence type="predicted"/>
<name>A0A0F9QRH1_9ZZZZ</name>
<reference evidence="1" key="1">
    <citation type="journal article" date="2015" name="Nature">
        <title>Complex archaea that bridge the gap between prokaryotes and eukaryotes.</title>
        <authorList>
            <person name="Spang A."/>
            <person name="Saw J.H."/>
            <person name="Jorgensen S.L."/>
            <person name="Zaremba-Niedzwiedzka K."/>
            <person name="Martijn J."/>
            <person name="Lind A.E."/>
            <person name="van Eijk R."/>
            <person name="Schleper C."/>
            <person name="Guy L."/>
            <person name="Ettema T.J."/>
        </authorList>
    </citation>
    <scope>NUCLEOTIDE SEQUENCE</scope>
</reference>
<protein>
    <recommendedName>
        <fullName evidence="2">Zinc-ribbon domain-containing protein</fullName>
    </recommendedName>
</protein>
<comment type="caution">
    <text evidence="1">The sequence shown here is derived from an EMBL/GenBank/DDBJ whole genome shotgun (WGS) entry which is preliminary data.</text>
</comment>
<dbReference type="Gene3D" id="3.40.960.10">
    <property type="entry name" value="VSR Endonuclease"/>
    <property type="match status" value="1"/>
</dbReference>
<evidence type="ECO:0008006" key="2">
    <source>
        <dbReference type="Google" id="ProtNLM"/>
    </source>
</evidence>
<accession>A0A0F9QRH1</accession>
<dbReference type="AlphaFoldDB" id="A0A0F9QRH1"/>
<sequence length="355" mass="42209">MINMTQTSMVQYLQNNIKNKQCSKCKKWKPATTEFFHKGSSTKDGLHSHCKVCRTGNNHARKRYTIEECRDIALQKGGKCLSNVYKNVRPKMRWECNDGHIWETAFTNIINKNAWCPYCAKNRRLTLEECKEFAKSKKGKCLSNIYINSRTKMEWKCEHGHIWKAAFYNIKNHGQWCNQCGGTKKHTIKYCREVAKERNGKCLSKKYKNNKVKLQWRCKNRHIFMMKLNDVLSNHWCPYCSESKFEKECRSIMERLYNAKFPTRTIVGKKGLGNGAIHLDGYNPYIKVAFEANGMQHYEQIKHWHKTKDDFLQQQEHDIIKKEYTKKHNIKLIIIPYWEKDNIEKYIFKVLKNGR</sequence>
<dbReference type="EMBL" id="LAZR01004526">
    <property type="protein sequence ID" value="KKN07798.1"/>
    <property type="molecule type" value="Genomic_DNA"/>
</dbReference>
<evidence type="ECO:0000313" key="1">
    <source>
        <dbReference type="EMBL" id="KKN07798.1"/>
    </source>
</evidence>